<dbReference type="Gene3D" id="3.40.50.1820">
    <property type="entry name" value="alpha/beta hydrolase"/>
    <property type="match status" value="1"/>
</dbReference>
<dbReference type="Pfam" id="PF12146">
    <property type="entry name" value="Hydrolase_4"/>
    <property type="match status" value="1"/>
</dbReference>
<evidence type="ECO:0000313" key="2">
    <source>
        <dbReference type="EMBL" id="KAK8991382.1"/>
    </source>
</evidence>
<protein>
    <recommendedName>
        <fullName evidence="1">Serine aminopeptidase S33 domain-containing protein</fullName>
    </recommendedName>
</protein>
<dbReference type="PANTHER" id="PTHR42886">
    <property type="entry name" value="RE40534P-RELATED"/>
    <property type="match status" value="1"/>
</dbReference>
<dbReference type="SUPFAM" id="SSF53474">
    <property type="entry name" value="alpha/beta-Hydrolases"/>
    <property type="match status" value="1"/>
</dbReference>
<evidence type="ECO:0000259" key="1">
    <source>
        <dbReference type="Pfam" id="PF12146"/>
    </source>
</evidence>
<sequence>MITNKHGEKLVGLLHESESKEIVVLCHGFKSSKGDIVLVNLAAALEKEGISVFRFDFAGYGESEGSLRFADFDREADDIRAVVQHFSGENRAVGASLVLLYAAKYHDIRVIVNVSGRCDLKRDLTEDFVEKIKKDGFIDIMNKKGNLFNFRNAASCLIAFIYLGKVDVRATEQDLMNILTFDMREACRKISKECRVLTVHGSADKINPVVDALAFAKVICNHQLHIIEGADHRYTSHQTELVAAVVKFLKSALQQDKHSRL</sequence>
<gene>
    <name evidence="2" type="ORF">V6N11_062397</name>
</gene>
<comment type="caution">
    <text evidence="2">The sequence shown here is derived from an EMBL/GenBank/DDBJ whole genome shotgun (WGS) entry which is preliminary data.</text>
</comment>
<dbReference type="PANTHER" id="PTHR42886:SF53">
    <property type="entry name" value="ALPHA_BETA-HYDROLASES SUPERFAMILY PROTEIN"/>
    <property type="match status" value="1"/>
</dbReference>
<keyword evidence="3" id="KW-1185">Reference proteome</keyword>
<reference evidence="2 3" key="1">
    <citation type="journal article" date="2024" name="G3 (Bethesda)">
        <title>Genome assembly of Hibiscus sabdariffa L. provides insights into metabolisms of medicinal natural products.</title>
        <authorList>
            <person name="Kim T."/>
        </authorList>
    </citation>
    <scope>NUCLEOTIDE SEQUENCE [LARGE SCALE GENOMIC DNA]</scope>
    <source>
        <strain evidence="2">TK-2024</strain>
        <tissue evidence="2">Old leaves</tissue>
    </source>
</reference>
<organism evidence="2 3">
    <name type="scientific">Hibiscus sabdariffa</name>
    <name type="common">roselle</name>
    <dbReference type="NCBI Taxonomy" id="183260"/>
    <lineage>
        <taxon>Eukaryota</taxon>
        <taxon>Viridiplantae</taxon>
        <taxon>Streptophyta</taxon>
        <taxon>Embryophyta</taxon>
        <taxon>Tracheophyta</taxon>
        <taxon>Spermatophyta</taxon>
        <taxon>Magnoliopsida</taxon>
        <taxon>eudicotyledons</taxon>
        <taxon>Gunneridae</taxon>
        <taxon>Pentapetalae</taxon>
        <taxon>rosids</taxon>
        <taxon>malvids</taxon>
        <taxon>Malvales</taxon>
        <taxon>Malvaceae</taxon>
        <taxon>Malvoideae</taxon>
        <taxon>Hibiscus</taxon>
    </lineage>
</organism>
<proteinExistence type="predicted"/>
<evidence type="ECO:0000313" key="3">
    <source>
        <dbReference type="Proteomes" id="UP001396334"/>
    </source>
</evidence>
<dbReference type="InterPro" id="IPR022742">
    <property type="entry name" value="Hydrolase_4"/>
</dbReference>
<name>A0ABR2PSV3_9ROSI</name>
<dbReference type="InterPro" id="IPR029058">
    <property type="entry name" value="AB_hydrolase_fold"/>
</dbReference>
<dbReference type="Proteomes" id="UP001396334">
    <property type="component" value="Unassembled WGS sequence"/>
</dbReference>
<feature type="domain" description="Serine aminopeptidase S33" evidence="1">
    <location>
        <begin position="18"/>
        <end position="124"/>
    </location>
</feature>
<dbReference type="EMBL" id="JBBPBN010000052">
    <property type="protein sequence ID" value="KAK8991382.1"/>
    <property type="molecule type" value="Genomic_DNA"/>
</dbReference>
<accession>A0ABR2PSV3</accession>